<dbReference type="Proteomes" id="UP000317010">
    <property type="component" value="Unassembled WGS sequence"/>
</dbReference>
<feature type="binding site" evidence="5">
    <location>
        <position position="88"/>
    </location>
    <ligand>
        <name>S-adenosyl-L-methionine</name>
        <dbReference type="ChEBI" id="CHEBI:59789"/>
    </ligand>
</feature>
<dbReference type="HAMAP" id="MF_01813">
    <property type="entry name" value="MenG_UbiE_methyltr"/>
    <property type="match status" value="1"/>
</dbReference>
<dbReference type="GO" id="GO:0043770">
    <property type="term" value="F:demethylmenaquinone methyltransferase activity"/>
    <property type="evidence" value="ECO:0007669"/>
    <property type="project" value="UniProtKB-UniRule"/>
</dbReference>
<evidence type="ECO:0000256" key="4">
    <source>
        <dbReference type="ARBA" id="ARBA00022691"/>
    </source>
</evidence>
<comment type="function">
    <text evidence="5">Methyltransferase required for the conversion of demethylmenaquinol (DMKH2) to menaquinol (MKH2).</text>
</comment>
<sequence length="243" mass="27313">MSKVVTPYQNEQATKKEQVADMFNNISKTYDFLNHFLSLGIDIIWRKKAINELKKDQPKLILDVATGTGDFAFEALSILKPEKIIGVDISQGMLDIAQQKIDKRGMGDLFEIKLGDSEKLPFSDSQFDAVTVAYGVRNFENLETGLADIQRVLKPGGKAVVLEFSKPKVFPIKQLYKFYFNYITPGIGKLFSKDSRAYTYLPESVAAFPDGEKFTGLMDKVGFKNTKYRPLAFGICSIYTGIK</sequence>
<evidence type="ECO:0000256" key="5">
    <source>
        <dbReference type="HAMAP-Rule" id="MF_01813"/>
    </source>
</evidence>
<dbReference type="GO" id="GO:0032259">
    <property type="term" value="P:methylation"/>
    <property type="evidence" value="ECO:0007669"/>
    <property type="project" value="UniProtKB-KW"/>
</dbReference>
<feature type="binding site" evidence="5">
    <location>
        <position position="68"/>
    </location>
    <ligand>
        <name>S-adenosyl-L-methionine</name>
        <dbReference type="ChEBI" id="CHEBI:59789"/>
    </ligand>
</feature>
<dbReference type="RefSeq" id="WP_144911236.1">
    <property type="nucleotide sequence ID" value="NZ_VLLI01000003.1"/>
</dbReference>
<comment type="pathway">
    <text evidence="5">Quinol/quinone metabolism; menaquinone biosynthesis; menaquinol from 1,4-dihydroxy-2-naphthoate: step 2/2.</text>
</comment>
<dbReference type="EMBL" id="VLLI01000003">
    <property type="protein sequence ID" value="TWJ02547.1"/>
    <property type="molecule type" value="Genomic_DNA"/>
</dbReference>
<keyword evidence="2 5" id="KW-0489">Methyltransferase</keyword>
<dbReference type="NCBIfam" id="TIGR01934">
    <property type="entry name" value="MenG_MenH_UbiE"/>
    <property type="match status" value="1"/>
</dbReference>
<comment type="similarity">
    <text evidence="5">Belongs to the class I-like SAM-binding methyltransferase superfamily. MenG/UbiE family.</text>
</comment>
<keyword evidence="4 5" id="KW-0949">S-adenosyl-L-methionine</keyword>
<comment type="caution">
    <text evidence="6">The sequence shown here is derived from an EMBL/GenBank/DDBJ whole genome shotgun (WGS) entry which is preliminary data.</text>
</comment>
<keyword evidence="3 5" id="KW-0808">Transferase</keyword>
<dbReference type="Pfam" id="PF01209">
    <property type="entry name" value="Ubie_methyltran"/>
    <property type="match status" value="1"/>
</dbReference>
<name>A0A562UAQ7_9SPHI</name>
<dbReference type="CDD" id="cd02440">
    <property type="entry name" value="AdoMet_MTases"/>
    <property type="match status" value="1"/>
</dbReference>
<dbReference type="PANTHER" id="PTHR43591">
    <property type="entry name" value="METHYLTRANSFERASE"/>
    <property type="match status" value="1"/>
</dbReference>
<dbReference type="PROSITE" id="PS01183">
    <property type="entry name" value="UBIE_1"/>
    <property type="match status" value="1"/>
</dbReference>
<evidence type="ECO:0000313" key="6">
    <source>
        <dbReference type="EMBL" id="TWJ02547.1"/>
    </source>
</evidence>
<comment type="caution">
    <text evidence="5">Lacks conserved residue(s) required for the propagation of feature annotation.</text>
</comment>
<dbReference type="NCBIfam" id="NF001244">
    <property type="entry name" value="PRK00216.1-5"/>
    <property type="match status" value="1"/>
</dbReference>
<accession>A0A562UAQ7</accession>
<dbReference type="InterPro" id="IPR023576">
    <property type="entry name" value="UbiE/COQ5_MeTrFase_CS"/>
</dbReference>
<dbReference type="PANTHER" id="PTHR43591:SF24">
    <property type="entry name" value="2-METHOXY-6-POLYPRENYL-1,4-BENZOQUINOL METHYLASE, MITOCHONDRIAL"/>
    <property type="match status" value="1"/>
</dbReference>
<comment type="catalytic activity">
    <reaction evidence="5">
        <text>a 2-demethylmenaquinol + S-adenosyl-L-methionine = a menaquinol + S-adenosyl-L-homocysteine + H(+)</text>
        <dbReference type="Rhea" id="RHEA:42640"/>
        <dbReference type="Rhea" id="RHEA-COMP:9539"/>
        <dbReference type="Rhea" id="RHEA-COMP:9563"/>
        <dbReference type="ChEBI" id="CHEBI:15378"/>
        <dbReference type="ChEBI" id="CHEBI:18151"/>
        <dbReference type="ChEBI" id="CHEBI:55437"/>
        <dbReference type="ChEBI" id="CHEBI:57856"/>
        <dbReference type="ChEBI" id="CHEBI:59789"/>
        <dbReference type="EC" id="2.1.1.163"/>
    </reaction>
</comment>
<dbReference type="PROSITE" id="PS01184">
    <property type="entry name" value="UBIE_2"/>
    <property type="match status" value="1"/>
</dbReference>
<evidence type="ECO:0000256" key="3">
    <source>
        <dbReference type="ARBA" id="ARBA00022679"/>
    </source>
</evidence>
<reference evidence="6 7" key="1">
    <citation type="submission" date="2019-07" db="EMBL/GenBank/DDBJ databases">
        <title>Genomic Encyclopedia of Archaeal and Bacterial Type Strains, Phase II (KMG-II): from individual species to whole genera.</title>
        <authorList>
            <person name="Goeker M."/>
        </authorList>
    </citation>
    <scope>NUCLEOTIDE SEQUENCE [LARGE SCALE GENOMIC DNA]</scope>
    <source>
        <strain evidence="6 7">ATCC BAA-1854</strain>
    </source>
</reference>
<organism evidence="6 7">
    <name type="scientific">Mucilaginibacter frigoritolerans</name>
    <dbReference type="NCBI Taxonomy" id="652788"/>
    <lineage>
        <taxon>Bacteria</taxon>
        <taxon>Pseudomonadati</taxon>
        <taxon>Bacteroidota</taxon>
        <taxon>Sphingobacteriia</taxon>
        <taxon>Sphingobacteriales</taxon>
        <taxon>Sphingobacteriaceae</taxon>
        <taxon>Mucilaginibacter</taxon>
    </lineage>
</organism>
<evidence type="ECO:0000313" key="7">
    <source>
        <dbReference type="Proteomes" id="UP000317010"/>
    </source>
</evidence>
<dbReference type="OrthoDB" id="9808140at2"/>
<keyword evidence="7" id="KW-1185">Reference proteome</keyword>
<evidence type="ECO:0000256" key="2">
    <source>
        <dbReference type="ARBA" id="ARBA00022603"/>
    </source>
</evidence>
<dbReference type="Gene3D" id="3.40.50.150">
    <property type="entry name" value="Vaccinia Virus protein VP39"/>
    <property type="match status" value="1"/>
</dbReference>
<evidence type="ECO:0000256" key="1">
    <source>
        <dbReference type="ARBA" id="ARBA00022428"/>
    </source>
</evidence>
<dbReference type="GO" id="GO:0009234">
    <property type="term" value="P:menaquinone biosynthetic process"/>
    <property type="evidence" value="ECO:0007669"/>
    <property type="project" value="UniProtKB-UniRule"/>
</dbReference>
<dbReference type="AlphaFoldDB" id="A0A562UAQ7"/>
<gene>
    <name evidence="5" type="primary">menG</name>
    <name evidence="6" type="ORF">JN11_01520</name>
</gene>
<dbReference type="SUPFAM" id="SSF53335">
    <property type="entry name" value="S-adenosyl-L-methionine-dependent methyltransferases"/>
    <property type="match status" value="1"/>
</dbReference>
<dbReference type="EC" id="2.1.1.163" evidence="5"/>
<dbReference type="InterPro" id="IPR029063">
    <property type="entry name" value="SAM-dependent_MTases_sf"/>
</dbReference>
<dbReference type="UniPathway" id="UPA00079">
    <property type="reaction ID" value="UER00169"/>
</dbReference>
<dbReference type="InterPro" id="IPR004033">
    <property type="entry name" value="UbiE/COQ5_MeTrFase"/>
</dbReference>
<keyword evidence="1 5" id="KW-0474">Menaquinone biosynthesis</keyword>
<protein>
    <recommendedName>
        <fullName evidence="5">Demethylmenaquinone methyltransferase</fullName>
        <ecNumber evidence="5">2.1.1.163</ecNumber>
    </recommendedName>
</protein>
<proteinExistence type="inferred from homology"/>
<dbReference type="PROSITE" id="PS51608">
    <property type="entry name" value="SAM_MT_UBIE"/>
    <property type="match status" value="1"/>
</dbReference>
<feature type="binding site" evidence="5">
    <location>
        <begin position="116"/>
        <end position="117"/>
    </location>
    <ligand>
        <name>S-adenosyl-L-methionine</name>
        <dbReference type="ChEBI" id="CHEBI:59789"/>
    </ligand>
</feature>